<evidence type="ECO:0000256" key="2">
    <source>
        <dbReference type="ARBA" id="ARBA00022982"/>
    </source>
</evidence>
<evidence type="ECO:0000256" key="1">
    <source>
        <dbReference type="ARBA" id="ARBA00022448"/>
    </source>
</evidence>
<dbReference type="PROSITE" id="PS00194">
    <property type="entry name" value="THIOREDOXIN_1"/>
    <property type="match status" value="1"/>
</dbReference>
<dbReference type="Gene3D" id="1.25.40.10">
    <property type="entry name" value="Tetratricopeptide repeat domain"/>
    <property type="match status" value="1"/>
</dbReference>
<dbReference type="GO" id="GO:0015035">
    <property type="term" value="F:protein-disulfide reductase activity"/>
    <property type="evidence" value="ECO:0007669"/>
    <property type="project" value="TreeGrafter"/>
</dbReference>
<dbReference type="Pfam" id="PF00085">
    <property type="entry name" value="Thioredoxin"/>
    <property type="match status" value="1"/>
</dbReference>
<proteinExistence type="predicted"/>
<dbReference type="PRINTS" id="PR00421">
    <property type="entry name" value="THIOREDOXIN"/>
</dbReference>
<evidence type="ECO:0000256" key="3">
    <source>
        <dbReference type="ARBA" id="ARBA00023157"/>
    </source>
</evidence>
<dbReference type="InterPro" id="IPR011990">
    <property type="entry name" value="TPR-like_helical_dom_sf"/>
</dbReference>
<dbReference type="Gene3D" id="3.40.30.10">
    <property type="entry name" value="Glutaredoxin"/>
    <property type="match status" value="1"/>
</dbReference>
<protein>
    <submittedName>
        <fullName evidence="5">FIG000875: Thioredoxin domain-containing protein EC-YbbN</fullName>
    </submittedName>
</protein>
<accession>A0A3B0S192</accession>
<organism evidence="5">
    <name type="scientific">hydrothermal vent metagenome</name>
    <dbReference type="NCBI Taxonomy" id="652676"/>
    <lineage>
        <taxon>unclassified sequences</taxon>
        <taxon>metagenomes</taxon>
        <taxon>ecological metagenomes</taxon>
    </lineage>
</organism>
<keyword evidence="2" id="KW-0249">Electron transport</keyword>
<dbReference type="GO" id="GO:0006950">
    <property type="term" value="P:response to stress"/>
    <property type="evidence" value="ECO:0007669"/>
    <property type="project" value="UniProtKB-ARBA"/>
</dbReference>
<dbReference type="GO" id="GO:0005829">
    <property type="term" value="C:cytosol"/>
    <property type="evidence" value="ECO:0007669"/>
    <property type="project" value="TreeGrafter"/>
</dbReference>
<feature type="domain" description="Thioredoxin" evidence="4">
    <location>
        <begin position="1"/>
        <end position="114"/>
    </location>
</feature>
<dbReference type="InterPro" id="IPR017937">
    <property type="entry name" value="Thioredoxin_CS"/>
</dbReference>
<dbReference type="PROSITE" id="PS51352">
    <property type="entry name" value="THIOREDOXIN_2"/>
    <property type="match status" value="1"/>
</dbReference>
<evidence type="ECO:0000259" key="4">
    <source>
        <dbReference type="PROSITE" id="PS51352"/>
    </source>
</evidence>
<dbReference type="AlphaFoldDB" id="A0A3B0S192"/>
<dbReference type="Pfam" id="PF14559">
    <property type="entry name" value="TPR_19"/>
    <property type="match status" value="1"/>
</dbReference>
<dbReference type="PANTHER" id="PTHR45663:SF11">
    <property type="entry name" value="GEO12009P1"/>
    <property type="match status" value="1"/>
</dbReference>
<dbReference type="GO" id="GO:0045454">
    <property type="term" value="P:cell redox homeostasis"/>
    <property type="evidence" value="ECO:0007669"/>
    <property type="project" value="TreeGrafter"/>
</dbReference>
<dbReference type="SUPFAM" id="SSF48452">
    <property type="entry name" value="TPR-like"/>
    <property type="match status" value="1"/>
</dbReference>
<gene>
    <name evidence="5" type="ORF">MNBD_ACTINO02-341</name>
</gene>
<dbReference type="InterPro" id="IPR036249">
    <property type="entry name" value="Thioredoxin-like_sf"/>
</dbReference>
<keyword evidence="1" id="KW-0813">Transport</keyword>
<evidence type="ECO:0000313" key="5">
    <source>
        <dbReference type="EMBL" id="VAV94188.1"/>
    </source>
</evidence>
<dbReference type="SUPFAM" id="SSF52833">
    <property type="entry name" value="Thioredoxin-like"/>
    <property type="match status" value="1"/>
</dbReference>
<dbReference type="EMBL" id="UOEK01000054">
    <property type="protein sequence ID" value="VAV94188.1"/>
    <property type="molecule type" value="Genomic_DNA"/>
</dbReference>
<sequence>MEQQHAYIMDVTTETFGQAVLQRSREVPVIVDFWATWCGPCKVLGPILERVTDAAAGEFILAKVDVDENQELAAQFQIQTIPTVMAFVGGVPVGQFSAALPEAEVRAWIADVLPTELDRVIDEARGAALAGDVDRAEKLFVSVLDEVPDHPDAATGLAAMMIARGDTQDALIILGKLPPGDEVDRLQAAARLSEAAGNDINALTLALEANPADDEGRLTLAQALAAHGEYEPALDHMLRIVRNKGEHTDDARRAMLDVFGMIGNEHPLTASYRRQLASALF</sequence>
<dbReference type="CDD" id="cd02956">
    <property type="entry name" value="ybbN"/>
    <property type="match status" value="1"/>
</dbReference>
<reference evidence="5" key="1">
    <citation type="submission" date="2018-06" db="EMBL/GenBank/DDBJ databases">
        <authorList>
            <person name="Zhirakovskaya E."/>
        </authorList>
    </citation>
    <scope>NUCLEOTIDE SEQUENCE</scope>
</reference>
<keyword evidence="3" id="KW-1015">Disulfide bond</keyword>
<name>A0A3B0S192_9ZZZZ</name>
<dbReference type="PANTHER" id="PTHR45663">
    <property type="entry name" value="GEO12009P1"/>
    <property type="match status" value="1"/>
</dbReference>
<dbReference type="Pfam" id="PF14561">
    <property type="entry name" value="TPR_20"/>
    <property type="match status" value="1"/>
</dbReference>
<dbReference type="InterPro" id="IPR013766">
    <property type="entry name" value="Thioredoxin_domain"/>
</dbReference>